<sequence>MTLTRGQQHPRRGTAWDAACKLLLPPRSSLRVVAMEVGTPADLGTGSIDINPWIDTRSVPSAPWSTEDVELLTSYGVPLSVALALEEQLGQEVQHQLMSMLHALVLKSRAARDQLNAHQRGGCYSCCSSLGSRPGKEAACLAADIGRLCKERHAEAGQQVACEDWTQFGSACEVWLRRGQRTIRVLVQSEADNHAAAFDFDGVHLTGGRVWAGSLLLSRWLASLHFAQDLRSEGRGAGLAAGPVLEVGAGLGLAGIVLAKLGRKVVLSDREPVLLDRLQENIGTNGVGENCRVLALDWAMAGRVKMRRLLQAQRFSAVIGADVIYCEPSADLMVRMLPHALPSGGVAYFVNARRHRPGILGFADKLRSAGHRVHEQHAACDRALQDLVCGSFEPEQEYIALTVFVAAP</sequence>
<dbReference type="AlphaFoldDB" id="A0A7S4VQE7"/>
<dbReference type="Gene3D" id="3.40.50.150">
    <property type="entry name" value="Vaccinia Virus protein VP39"/>
    <property type="match status" value="1"/>
</dbReference>
<dbReference type="EMBL" id="HBNR01039219">
    <property type="protein sequence ID" value="CAE4596995.1"/>
    <property type="molecule type" value="Transcribed_RNA"/>
</dbReference>
<dbReference type="InterPro" id="IPR029063">
    <property type="entry name" value="SAM-dependent_MTases_sf"/>
</dbReference>
<dbReference type="InterPro" id="IPR019410">
    <property type="entry name" value="Methyltransf_16"/>
</dbReference>
<protein>
    <recommendedName>
        <fullName evidence="2">Calmodulin-lysine N-methyltransferase</fullName>
    </recommendedName>
</protein>
<organism evidence="1">
    <name type="scientific">Alexandrium monilatum</name>
    <dbReference type="NCBI Taxonomy" id="311494"/>
    <lineage>
        <taxon>Eukaryota</taxon>
        <taxon>Sar</taxon>
        <taxon>Alveolata</taxon>
        <taxon>Dinophyceae</taxon>
        <taxon>Gonyaulacales</taxon>
        <taxon>Pyrocystaceae</taxon>
        <taxon>Alexandrium</taxon>
    </lineage>
</organism>
<gene>
    <name evidence="1" type="ORF">AMON00008_LOCUS27140</name>
</gene>
<name>A0A7S4VQE7_9DINO</name>
<evidence type="ECO:0000313" key="1">
    <source>
        <dbReference type="EMBL" id="CAE4596995.1"/>
    </source>
</evidence>
<dbReference type="SUPFAM" id="SSF53335">
    <property type="entry name" value="S-adenosyl-L-methionine-dependent methyltransferases"/>
    <property type="match status" value="1"/>
</dbReference>
<dbReference type="CDD" id="cd02440">
    <property type="entry name" value="AdoMet_MTases"/>
    <property type="match status" value="1"/>
</dbReference>
<evidence type="ECO:0008006" key="2">
    <source>
        <dbReference type="Google" id="ProtNLM"/>
    </source>
</evidence>
<accession>A0A7S4VQE7</accession>
<dbReference type="PANTHER" id="PTHR14614">
    <property type="entry name" value="HEPATOCELLULAR CARCINOMA-ASSOCIATED ANTIGEN"/>
    <property type="match status" value="1"/>
</dbReference>
<proteinExistence type="predicted"/>
<dbReference type="Pfam" id="PF10294">
    <property type="entry name" value="Methyltransf_16"/>
    <property type="match status" value="1"/>
</dbReference>
<reference evidence="1" key="1">
    <citation type="submission" date="2021-01" db="EMBL/GenBank/DDBJ databases">
        <authorList>
            <person name="Corre E."/>
            <person name="Pelletier E."/>
            <person name="Niang G."/>
            <person name="Scheremetjew M."/>
            <person name="Finn R."/>
            <person name="Kale V."/>
            <person name="Holt S."/>
            <person name="Cochrane G."/>
            <person name="Meng A."/>
            <person name="Brown T."/>
            <person name="Cohen L."/>
        </authorList>
    </citation>
    <scope>NUCLEOTIDE SEQUENCE</scope>
    <source>
        <strain evidence="1">CCMP3105</strain>
    </source>
</reference>